<feature type="transmembrane region" description="Helical" evidence="1">
    <location>
        <begin position="12"/>
        <end position="30"/>
    </location>
</feature>
<accession>A0A5J4X0M6</accession>
<comment type="caution">
    <text evidence="2">The sequence shown here is derived from an EMBL/GenBank/DDBJ whole genome shotgun (WGS) entry which is preliminary data.</text>
</comment>
<evidence type="ECO:0000256" key="1">
    <source>
        <dbReference type="SAM" id="Phobius"/>
    </source>
</evidence>
<name>A0A5J4X0M6_9EUKA</name>
<keyword evidence="1" id="KW-1133">Transmembrane helix</keyword>
<gene>
    <name evidence="2" type="ORF">EZS28_003683</name>
</gene>
<dbReference type="Proteomes" id="UP000324800">
    <property type="component" value="Unassembled WGS sequence"/>
</dbReference>
<proteinExistence type="predicted"/>
<protein>
    <submittedName>
        <fullName evidence="2">Uncharacterized protein</fullName>
    </submittedName>
</protein>
<dbReference type="AlphaFoldDB" id="A0A5J4X0M6"/>
<organism evidence="2 3">
    <name type="scientific">Streblomastix strix</name>
    <dbReference type="NCBI Taxonomy" id="222440"/>
    <lineage>
        <taxon>Eukaryota</taxon>
        <taxon>Metamonada</taxon>
        <taxon>Preaxostyla</taxon>
        <taxon>Oxymonadida</taxon>
        <taxon>Streblomastigidae</taxon>
        <taxon>Streblomastix</taxon>
    </lineage>
</organism>
<reference evidence="2 3" key="1">
    <citation type="submission" date="2019-03" db="EMBL/GenBank/DDBJ databases">
        <title>Single cell metagenomics reveals metabolic interactions within the superorganism composed of flagellate Streblomastix strix and complex community of Bacteroidetes bacteria on its surface.</title>
        <authorList>
            <person name="Treitli S.C."/>
            <person name="Kolisko M."/>
            <person name="Husnik F."/>
            <person name="Keeling P."/>
            <person name="Hampl V."/>
        </authorList>
    </citation>
    <scope>NUCLEOTIDE SEQUENCE [LARGE SCALE GENOMIC DNA]</scope>
    <source>
        <strain evidence="2">ST1C</strain>
    </source>
</reference>
<keyword evidence="1" id="KW-0812">Transmembrane</keyword>
<sequence>MKLIARILDSLTFALKPLVVVSAFLLAGLFKGKSNEYLQKLFLKPRIPERLRNIEIKQEYGFPIGNKTLTDLTIIIEWENLLIEKKRRK</sequence>
<keyword evidence="1" id="KW-0472">Membrane</keyword>
<evidence type="ECO:0000313" key="2">
    <source>
        <dbReference type="EMBL" id="KAA6400794.1"/>
    </source>
</evidence>
<evidence type="ECO:0000313" key="3">
    <source>
        <dbReference type="Proteomes" id="UP000324800"/>
    </source>
</evidence>
<dbReference type="EMBL" id="SNRW01000499">
    <property type="protein sequence ID" value="KAA6400794.1"/>
    <property type="molecule type" value="Genomic_DNA"/>
</dbReference>